<gene>
    <name evidence="1" type="ORF">IAA97_01930</name>
</gene>
<dbReference type="Proteomes" id="UP000823615">
    <property type="component" value="Unassembled WGS sequence"/>
</dbReference>
<reference evidence="1" key="2">
    <citation type="journal article" date="2021" name="PeerJ">
        <title>Extensive microbial diversity within the chicken gut microbiome revealed by metagenomics and culture.</title>
        <authorList>
            <person name="Gilroy R."/>
            <person name="Ravi A."/>
            <person name="Getino M."/>
            <person name="Pursley I."/>
            <person name="Horton D.L."/>
            <person name="Alikhan N.F."/>
            <person name="Baker D."/>
            <person name="Gharbi K."/>
            <person name="Hall N."/>
            <person name="Watson M."/>
            <person name="Adriaenssens E.M."/>
            <person name="Foster-Nyarko E."/>
            <person name="Jarju S."/>
            <person name="Secka A."/>
            <person name="Antonio M."/>
            <person name="Oren A."/>
            <person name="Chaudhuri R.R."/>
            <person name="La Ragione R."/>
            <person name="Hildebrand F."/>
            <person name="Pallen M.J."/>
        </authorList>
    </citation>
    <scope>NUCLEOTIDE SEQUENCE</scope>
    <source>
        <strain evidence="1">7293</strain>
    </source>
</reference>
<dbReference type="EMBL" id="JADIMT010000031">
    <property type="protein sequence ID" value="MBO8435726.1"/>
    <property type="molecule type" value="Genomic_DNA"/>
</dbReference>
<organism evidence="1 2">
    <name type="scientific">Candidatus Ornithospirochaeta stercoripullorum</name>
    <dbReference type="NCBI Taxonomy" id="2840899"/>
    <lineage>
        <taxon>Bacteria</taxon>
        <taxon>Pseudomonadati</taxon>
        <taxon>Spirochaetota</taxon>
        <taxon>Spirochaetia</taxon>
        <taxon>Spirochaetales</taxon>
        <taxon>Spirochaetaceae</taxon>
        <taxon>Spirochaetaceae incertae sedis</taxon>
        <taxon>Candidatus Ornithospirochaeta</taxon>
    </lineage>
</organism>
<proteinExistence type="predicted"/>
<protein>
    <submittedName>
        <fullName evidence="1">Uncharacterized protein</fullName>
    </submittedName>
</protein>
<evidence type="ECO:0000313" key="1">
    <source>
        <dbReference type="EMBL" id="MBO8435726.1"/>
    </source>
</evidence>
<accession>A0A9D9H444</accession>
<sequence length="305" mass="35471">MESLDRKLSNLEKLRRYLTNIIPDIYNQKVAALIQQSSVYHRYTGLCYSILRESVIAENGFREFGKIQSDSEHKLSMPDPDEFCEIRHDTLERISSGLNEESLIFFSSFYKKLHSRSNMGFSSELFAYSMLFWILRGKKKPVAPKKARRIAFLFAIAPNILPYIYRWIHKKMLAPSGVVTIHNPRLKMLFILLDNDIDDLKSGDDISLLSFLERKEVIKKIEGSKDKYIIVSGRGSLRELFDVFSLYAEEIRNSGIMFPHKDILFSHIVKNDALERFTPGTINKMYSEAQDIKWLLYNLPINQAI</sequence>
<dbReference type="AlphaFoldDB" id="A0A9D9H444"/>
<evidence type="ECO:0000313" key="2">
    <source>
        <dbReference type="Proteomes" id="UP000823615"/>
    </source>
</evidence>
<comment type="caution">
    <text evidence="1">The sequence shown here is derived from an EMBL/GenBank/DDBJ whole genome shotgun (WGS) entry which is preliminary data.</text>
</comment>
<name>A0A9D9H444_9SPIO</name>
<reference evidence="1" key="1">
    <citation type="submission" date="2020-10" db="EMBL/GenBank/DDBJ databases">
        <authorList>
            <person name="Gilroy R."/>
        </authorList>
    </citation>
    <scope>NUCLEOTIDE SEQUENCE</scope>
    <source>
        <strain evidence="1">7293</strain>
    </source>
</reference>